<dbReference type="HOGENOM" id="CLU_826697_0_0_1"/>
<dbReference type="EMBL" id="KN832970">
    <property type="protein sequence ID" value="KIM92412.1"/>
    <property type="molecule type" value="Genomic_DNA"/>
</dbReference>
<dbReference type="Proteomes" id="UP000054166">
    <property type="component" value="Unassembled WGS sequence"/>
</dbReference>
<reference evidence="3" key="2">
    <citation type="submission" date="2015-01" db="EMBL/GenBank/DDBJ databases">
        <title>Evolutionary Origins and Diversification of the Mycorrhizal Mutualists.</title>
        <authorList>
            <consortium name="DOE Joint Genome Institute"/>
            <consortium name="Mycorrhizal Genomics Consortium"/>
            <person name="Kohler A."/>
            <person name="Kuo A."/>
            <person name="Nagy L.G."/>
            <person name="Floudas D."/>
            <person name="Copeland A."/>
            <person name="Barry K.W."/>
            <person name="Cichocki N."/>
            <person name="Veneault-Fourrey C."/>
            <person name="LaButti K."/>
            <person name="Lindquist E.A."/>
            <person name="Lipzen A."/>
            <person name="Lundell T."/>
            <person name="Morin E."/>
            <person name="Murat C."/>
            <person name="Riley R."/>
            <person name="Ohm R."/>
            <person name="Sun H."/>
            <person name="Tunlid A."/>
            <person name="Henrissat B."/>
            <person name="Grigoriev I.V."/>
            <person name="Hibbett D.S."/>
            <person name="Martin F."/>
        </authorList>
    </citation>
    <scope>NUCLEOTIDE SEQUENCE [LARGE SCALE GENOMIC DNA]</scope>
    <source>
        <strain evidence="3">F 1598</strain>
    </source>
</reference>
<organism evidence="2 3">
    <name type="scientific">Piloderma croceum (strain F 1598)</name>
    <dbReference type="NCBI Taxonomy" id="765440"/>
    <lineage>
        <taxon>Eukaryota</taxon>
        <taxon>Fungi</taxon>
        <taxon>Dikarya</taxon>
        <taxon>Basidiomycota</taxon>
        <taxon>Agaricomycotina</taxon>
        <taxon>Agaricomycetes</taxon>
        <taxon>Agaricomycetidae</taxon>
        <taxon>Atheliales</taxon>
        <taxon>Atheliaceae</taxon>
        <taxon>Piloderma</taxon>
    </lineage>
</organism>
<sequence>MQSPETHLALSLEALLKASLVHEGGHLFNTLRTGPCSQKSLDVMNLPPAEVAPALDKLSLDELQELAGYKNTPKSMAVVWRGDEAEAGNFVEVEGGGGIVSINDVYDAAPLSTALPVNVALSESQPLSPLSPLPSPLLKSVPLSPETPPTPITPLSESSLSSPPPLVTISNSDDSDDEYIPSYHNMSVQTTTLLKQNTTAIYIGEQGKPPITTPGKLTPDLLFDFENGAYSYFSFKDVKQEKEVSKIAGGLQDGRIQTWYCLNRAAVDAAGFPTFMKHIHCIVRFKHYFFHWFLTSMKDIVDVERVWDESEVMAQDDLNTDYGKLLGEMFGFMMWK</sequence>
<protein>
    <submittedName>
        <fullName evidence="2">Uncharacterized protein</fullName>
    </submittedName>
</protein>
<feature type="region of interest" description="Disordered" evidence="1">
    <location>
        <begin position="139"/>
        <end position="174"/>
    </location>
</feature>
<evidence type="ECO:0000256" key="1">
    <source>
        <dbReference type="SAM" id="MobiDB-lite"/>
    </source>
</evidence>
<gene>
    <name evidence="2" type="ORF">PILCRDRAFT_448</name>
</gene>
<dbReference type="InParanoid" id="A0A0C3CRV2"/>
<dbReference type="AlphaFoldDB" id="A0A0C3CRV2"/>
<keyword evidence="3" id="KW-1185">Reference proteome</keyword>
<name>A0A0C3CRV2_PILCF</name>
<proteinExistence type="predicted"/>
<evidence type="ECO:0000313" key="2">
    <source>
        <dbReference type="EMBL" id="KIM92412.1"/>
    </source>
</evidence>
<reference evidence="2 3" key="1">
    <citation type="submission" date="2014-04" db="EMBL/GenBank/DDBJ databases">
        <authorList>
            <consortium name="DOE Joint Genome Institute"/>
            <person name="Kuo A."/>
            <person name="Tarkka M."/>
            <person name="Buscot F."/>
            <person name="Kohler A."/>
            <person name="Nagy L.G."/>
            <person name="Floudas D."/>
            <person name="Copeland A."/>
            <person name="Barry K.W."/>
            <person name="Cichocki N."/>
            <person name="Veneault-Fourrey C."/>
            <person name="LaButti K."/>
            <person name="Lindquist E.A."/>
            <person name="Lipzen A."/>
            <person name="Lundell T."/>
            <person name="Morin E."/>
            <person name="Murat C."/>
            <person name="Sun H."/>
            <person name="Tunlid A."/>
            <person name="Henrissat B."/>
            <person name="Grigoriev I.V."/>
            <person name="Hibbett D.S."/>
            <person name="Martin F."/>
            <person name="Nordberg H.P."/>
            <person name="Cantor M.N."/>
            <person name="Hua S.X."/>
        </authorList>
    </citation>
    <scope>NUCLEOTIDE SEQUENCE [LARGE SCALE GENOMIC DNA]</scope>
    <source>
        <strain evidence="2 3">F 1598</strain>
    </source>
</reference>
<evidence type="ECO:0000313" key="3">
    <source>
        <dbReference type="Proteomes" id="UP000054166"/>
    </source>
</evidence>
<accession>A0A0C3CRV2</accession>